<dbReference type="PANTHER" id="PTHR14592">
    <property type="entry name" value="UNCHARACTERIZED FAM3"/>
    <property type="match status" value="1"/>
</dbReference>
<dbReference type="GO" id="GO:0030246">
    <property type="term" value="F:carbohydrate binding"/>
    <property type="evidence" value="ECO:0007669"/>
    <property type="project" value="UniProtKB-UniRule"/>
</dbReference>
<name>A0AAV6QN79_SOLSE</name>
<gene>
    <name evidence="9" type="ORF">JOB18_009216</name>
</gene>
<evidence type="ECO:0000313" key="9">
    <source>
        <dbReference type="EMBL" id="KAG7493452.1"/>
    </source>
</evidence>
<dbReference type="Proteomes" id="UP000693946">
    <property type="component" value="Linkage Group LG4"/>
</dbReference>
<comment type="similarity">
    <text evidence="2">Belongs to the FAM3 family.</text>
</comment>
<dbReference type="PROSITE" id="PS52031">
    <property type="entry name" value="GG_LECTIN"/>
    <property type="match status" value="1"/>
</dbReference>
<reference evidence="9 10" key="1">
    <citation type="journal article" date="2021" name="Sci. Rep.">
        <title>Chromosome anchoring in Senegalese sole (Solea senegalensis) reveals sex-associated markers and genome rearrangements in flatfish.</title>
        <authorList>
            <person name="Guerrero-Cozar I."/>
            <person name="Gomez-Garrido J."/>
            <person name="Berbel C."/>
            <person name="Martinez-Blanch J.F."/>
            <person name="Alioto T."/>
            <person name="Claros M.G."/>
            <person name="Gagnaire P.A."/>
            <person name="Manchado M."/>
        </authorList>
    </citation>
    <scope>NUCLEOTIDE SEQUENCE [LARGE SCALE GENOMIC DNA]</scope>
    <source>
        <strain evidence="9">Sse05_10M</strain>
    </source>
</reference>
<dbReference type="InterPro" id="IPR039220">
    <property type="entry name" value="FAM3"/>
</dbReference>
<dbReference type="EMBL" id="JAGKHQ010000016">
    <property type="protein sequence ID" value="KAG7493452.1"/>
    <property type="molecule type" value="Genomic_DNA"/>
</dbReference>
<evidence type="ECO:0000256" key="2">
    <source>
        <dbReference type="ARBA" id="ARBA00010905"/>
    </source>
</evidence>
<comment type="subcellular location">
    <subcellularLocation>
        <location evidence="1">Secreted</location>
    </subcellularLocation>
</comment>
<evidence type="ECO:0000259" key="8">
    <source>
        <dbReference type="Pfam" id="PF15711"/>
    </source>
</evidence>
<sequence length="247" mass="27469">MKYQVHWYLVALIATLIILWQISTFTGPWNFTQIRVDYGLNRETPGHRLYMGLPRRKNESDLSSVTAPPPVQKCNLSEACPDDSFAFRIRSGAANIVGPTVCFDGKIAMSHVLNNVGPGLNIVLVNGMSGVVEDTMNFNRNHKAEELVQYLKDIQPGKIVLAASFDDLAAKLTDESRELFAKLGSNLLKSLNSRDNWVFVGGTGSEHISAFEKLCPSDEKTNVYEGWPDIVELSSCYPRMETDADQP</sequence>
<dbReference type="InterPro" id="IPR039477">
    <property type="entry name" value="ILEI/PANDER_dom"/>
</dbReference>
<evidence type="ECO:0000256" key="3">
    <source>
        <dbReference type="ARBA" id="ARBA00022525"/>
    </source>
</evidence>
<feature type="domain" description="ILEI/PANDER" evidence="8">
    <location>
        <begin position="119"/>
        <end position="204"/>
    </location>
</feature>
<keyword evidence="10" id="KW-1185">Reference proteome</keyword>
<evidence type="ECO:0000256" key="4">
    <source>
        <dbReference type="ARBA" id="ARBA00022729"/>
    </source>
</evidence>
<dbReference type="GO" id="GO:0005576">
    <property type="term" value="C:extracellular region"/>
    <property type="evidence" value="ECO:0007669"/>
    <property type="project" value="UniProtKB-SubCell"/>
</dbReference>
<evidence type="ECO:0000256" key="5">
    <source>
        <dbReference type="ARBA" id="ARBA00022734"/>
    </source>
</evidence>
<keyword evidence="5 7" id="KW-0430">Lectin</keyword>
<keyword evidence="6" id="KW-1015">Disulfide bond</keyword>
<evidence type="ECO:0000256" key="6">
    <source>
        <dbReference type="ARBA" id="ARBA00023157"/>
    </source>
</evidence>
<dbReference type="Pfam" id="PF15711">
    <property type="entry name" value="ILEI"/>
    <property type="match status" value="1"/>
</dbReference>
<dbReference type="AlphaFoldDB" id="A0AAV6QN79"/>
<protein>
    <recommendedName>
        <fullName evidence="8">ILEI/PANDER domain-containing protein</fullName>
    </recommendedName>
</protein>
<evidence type="ECO:0000256" key="1">
    <source>
        <dbReference type="ARBA" id="ARBA00004613"/>
    </source>
</evidence>
<evidence type="ECO:0000313" key="10">
    <source>
        <dbReference type="Proteomes" id="UP000693946"/>
    </source>
</evidence>
<comment type="caution">
    <text evidence="9">The sequence shown here is derived from an EMBL/GenBank/DDBJ whole genome shotgun (WGS) entry which is preliminary data.</text>
</comment>
<keyword evidence="3" id="KW-0964">Secreted</keyword>
<organism evidence="9 10">
    <name type="scientific">Solea senegalensis</name>
    <name type="common">Senegalese sole</name>
    <dbReference type="NCBI Taxonomy" id="28829"/>
    <lineage>
        <taxon>Eukaryota</taxon>
        <taxon>Metazoa</taxon>
        <taxon>Chordata</taxon>
        <taxon>Craniata</taxon>
        <taxon>Vertebrata</taxon>
        <taxon>Euteleostomi</taxon>
        <taxon>Actinopterygii</taxon>
        <taxon>Neopterygii</taxon>
        <taxon>Teleostei</taxon>
        <taxon>Neoteleostei</taxon>
        <taxon>Acanthomorphata</taxon>
        <taxon>Carangaria</taxon>
        <taxon>Pleuronectiformes</taxon>
        <taxon>Pleuronectoidei</taxon>
        <taxon>Soleidae</taxon>
        <taxon>Solea</taxon>
    </lineage>
</organism>
<evidence type="ECO:0000256" key="7">
    <source>
        <dbReference type="PROSITE-ProRule" id="PRU01375"/>
    </source>
</evidence>
<accession>A0AAV6QN79</accession>
<proteinExistence type="inferred from homology"/>
<keyword evidence="4" id="KW-0732">Signal</keyword>